<dbReference type="Proteomes" id="UP000777438">
    <property type="component" value="Unassembled WGS sequence"/>
</dbReference>
<evidence type="ECO:0008006" key="3">
    <source>
        <dbReference type="Google" id="ProtNLM"/>
    </source>
</evidence>
<dbReference type="Gene3D" id="3.10.180.10">
    <property type="entry name" value="2,3-Dihydroxybiphenyl 1,2-Dioxygenase, domain 1"/>
    <property type="match status" value="1"/>
</dbReference>
<sequence>MDVATDAKCNQLSPFLGKVVEICIVSSDCRKTISGLSSLGIGPFQVFEFNATTVSDREYHGQAADFELLVAFASQGDVVWEIMQPVAGPSIMREFLDSRGEGIHHVAFDCHHIPPQQRREEFQRRGYGVVQSGTWHGKKGTCEFMFFDTEGAIGTCFESYAFSDDWEDPEEAT</sequence>
<evidence type="ECO:0000313" key="1">
    <source>
        <dbReference type="EMBL" id="KAH6874418.1"/>
    </source>
</evidence>
<dbReference type="EMBL" id="JAGPYM010000039">
    <property type="protein sequence ID" value="KAH6874418.1"/>
    <property type="molecule type" value="Genomic_DNA"/>
</dbReference>
<dbReference type="Pfam" id="PF13669">
    <property type="entry name" value="Glyoxalase_4"/>
    <property type="match status" value="1"/>
</dbReference>
<keyword evidence="2" id="KW-1185">Reference proteome</keyword>
<name>A0A9P8VTI1_9HYPO</name>
<proteinExistence type="predicted"/>
<dbReference type="AlphaFoldDB" id="A0A9P8VTI1"/>
<dbReference type="SUPFAM" id="SSF54593">
    <property type="entry name" value="Glyoxalase/Bleomycin resistance protein/Dihydroxybiphenyl dioxygenase"/>
    <property type="match status" value="1"/>
</dbReference>
<gene>
    <name evidence="1" type="ORF">B0T10DRAFT_498883</name>
</gene>
<organism evidence="1 2">
    <name type="scientific">Thelonectria olida</name>
    <dbReference type="NCBI Taxonomy" id="1576542"/>
    <lineage>
        <taxon>Eukaryota</taxon>
        <taxon>Fungi</taxon>
        <taxon>Dikarya</taxon>
        <taxon>Ascomycota</taxon>
        <taxon>Pezizomycotina</taxon>
        <taxon>Sordariomycetes</taxon>
        <taxon>Hypocreomycetidae</taxon>
        <taxon>Hypocreales</taxon>
        <taxon>Nectriaceae</taxon>
        <taxon>Thelonectria</taxon>
    </lineage>
</organism>
<comment type="caution">
    <text evidence="1">The sequence shown here is derived from an EMBL/GenBank/DDBJ whole genome shotgun (WGS) entry which is preliminary data.</text>
</comment>
<accession>A0A9P8VTI1</accession>
<protein>
    <recommendedName>
        <fullName evidence="3">Methylmalonyl-CoA epimerase</fullName>
    </recommendedName>
</protein>
<evidence type="ECO:0000313" key="2">
    <source>
        <dbReference type="Proteomes" id="UP000777438"/>
    </source>
</evidence>
<dbReference type="OrthoDB" id="504708at2759"/>
<dbReference type="InterPro" id="IPR029068">
    <property type="entry name" value="Glyas_Bleomycin-R_OHBP_Dase"/>
</dbReference>
<reference evidence="1 2" key="1">
    <citation type="journal article" date="2021" name="Nat. Commun.">
        <title>Genetic determinants of endophytism in the Arabidopsis root mycobiome.</title>
        <authorList>
            <person name="Mesny F."/>
            <person name="Miyauchi S."/>
            <person name="Thiergart T."/>
            <person name="Pickel B."/>
            <person name="Atanasova L."/>
            <person name="Karlsson M."/>
            <person name="Huettel B."/>
            <person name="Barry K.W."/>
            <person name="Haridas S."/>
            <person name="Chen C."/>
            <person name="Bauer D."/>
            <person name="Andreopoulos W."/>
            <person name="Pangilinan J."/>
            <person name="LaButti K."/>
            <person name="Riley R."/>
            <person name="Lipzen A."/>
            <person name="Clum A."/>
            <person name="Drula E."/>
            <person name="Henrissat B."/>
            <person name="Kohler A."/>
            <person name="Grigoriev I.V."/>
            <person name="Martin F.M."/>
            <person name="Hacquard S."/>
        </authorList>
    </citation>
    <scope>NUCLEOTIDE SEQUENCE [LARGE SCALE GENOMIC DNA]</scope>
    <source>
        <strain evidence="1 2">MPI-CAGE-CH-0241</strain>
    </source>
</reference>